<proteinExistence type="predicted"/>
<dbReference type="HOGENOM" id="CLU_045558_0_0_1"/>
<dbReference type="GO" id="GO:0008270">
    <property type="term" value="F:zinc ion binding"/>
    <property type="evidence" value="ECO:0007669"/>
    <property type="project" value="UniProtKB-KW"/>
</dbReference>
<evidence type="ECO:0000259" key="4">
    <source>
        <dbReference type="Pfam" id="PF01753"/>
    </source>
</evidence>
<keyword evidence="1" id="KW-0479">Metal-binding</keyword>
<keyword evidence="2" id="KW-0863">Zinc-finger</keyword>
<keyword evidence="3" id="KW-0862">Zinc</keyword>
<dbReference type="InterPro" id="IPR002893">
    <property type="entry name" value="Znf_MYND"/>
</dbReference>
<dbReference type="PANTHER" id="PTHR28069">
    <property type="entry name" value="GH20023P"/>
    <property type="match status" value="1"/>
</dbReference>
<gene>
    <name evidence="6" type="ORF">PHLGIDRAFT_130769</name>
</gene>
<dbReference type="OrthoDB" id="432970at2759"/>
<evidence type="ECO:0000256" key="1">
    <source>
        <dbReference type="ARBA" id="ARBA00022723"/>
    </source>
</evidence>
<dbReference type="Pfam" id="PF20179">
    <property type="entry name" value="MSS51_C"/>
    <property type="match status" value="1"/>
</dbReference>
<dbReference type="AlphaFoldDB" id="A0A0C3PBM1"/>
<dbReference type="Pfam" id="PF01753">
    <property type="entry name" value="zf-MYND"/>
    <property type="match status" value="1"/>
</dbReference>
<evidence type="ECO:0000313" key="7">
    <source>
        <dbReference type="Proteomes" id="UP000053257"/>
    </source>
</evidence>
<dbReference type="STRING" id="745531.A0A0C3PBM1"/>
<dbReference type="InterPro" id="IPR046824">
    <property type="entry name" value="Mss51-like_C"/>
</dbReference>
<evidence type="ECO:0000256" key="2">
    <source>
        <dbReference type="ARBA" id="ARBA00022771"/>
    </source>
</evidence>
<sequence>MAITFSECQKADWKRHKHFCAAYSTLHKEIMTLDLPSDEPTHDMSALAARAMERAMDKKRILEFILGRRLSSGEGTLVNWEPRCLACARTEEDLRASAGEDANLVGPLIRCQACKLSFYCSETHREFARHTHENVPDSDSATGLSQCSMNQTLRGDLVVRELLRMDVDIPPPWAPDRVKARWEPLEGRSWASEYERELPAPPELVGPLLRNATDDLTLPQTILWALEKLNADDAWTRKDTLTLLGASQKEAMQGMVFEEIMHRLPELVLCGPDMDFITGGHDRDVAMETCPRCTRAGRKRIHSHVAKTYHDYVAAQGPAYIPPDLAIAFNSGVGQQETASWFPTVCLLVGKKVPTVFTAFNREEVTLDREVLVDAGAQLLPGLEGPNPWGSQMINTEPLRVNGYYANNMFITGGFASSSRIT</sequence>
<accession>A0A0C3PBM1</accession>
<keyword evidence="7" id="KW-1185">Reference proteome</keyword>
<dbReference type="SUPFAM" id="SSF144232">
    <property type="entry name" value="HIT/MYND zinc finger-like"/>
    <property type="match status" value="1"/>
</dbReference>
<feature type="domain" description="Mitochondrial splicing suppressor 51-like C-terminal" evidence="5">
    <location>
        <begin position="219"/>
        <end position="393"/>
    </location>
</feature>
<evidence type="ECO:0000259" key="5">
    <source>
        <dbReference type="Pfam" id="PF20179"/>
    </source>
</evidence>
<evidence type="ECO:0000256" key="3">
    <source>
        <dbReference type="ARBA" id="ARBA00022833"/>
    </source>
</evidence>
<protein>
    <recommendedName>
        <fullName evidence="8">MYND-type domain-containing protein</fullName>
    </recommendedName>
</protein>
<dbReference type="Proteomes" id="UP000053257">
    <property type="component" value="Unassembled WGS sequence"/>
</dbReference>
<dbReference type="PANTHER" id="PTHR28069:SF2">
    <property type="entry name" value="GH20023P"/>
    <property type="match status" value="1"/>
</dbReference>
<reference evidence="6 7" key="1">
    <citation type="journal article" date="2014" name="PLoS Genet.">
        <title>Analysis of the Phlebiopsis gigantea genome, transcriptome and secretome provides insight into its pioneer colonization strategies of wood.</title>
        <authorList>
            <person name="Hori C."/>
            <person name="Ishida T."/>
            <person name="Igarashi K."/>
            <person name="Samejima M."/>
            <person name="Suzuki H."/>
            <person name="Master E."/>
            <person name="Ferreira P."/>
            <person name="Ruiz-Duenas F.J."/>
            <person name="Held B."/>
            <person name="Canessa P."/>
            <person name="Larrondo L.F."/>
            <person name="Schmoll M."/>
            <person name="Druzhinina I.S."/>
            <person name="Kubicek C.P."/>
            <person name="Gaskell J.A."/>
            <person name="Kersten P."/>
            <person name="St John F."/>
            <person name="Glasner J."/>
            <person name="Sabat G."/>
            <person name="Splinter BonDurant S."/>
            <person name="Syed K."/>
            <person name="Yadav J."/>
            <person name="Mgbeahuruike A.C."/>
            <person name="Kovalchuk A."/>
            <person name="Asiegbu F.O."/>
            <person name="Lackner G."/>
            <person name="Hoffmeister D."/>
            <person name="Rencoret J."/>
            <person name="Gutierrez A."/>
            <person name="Sun H."/>
            <person name="Lindquist E."/>
            <person name="Barry K."/>
            <person name="Riley R."/>
            <person name="Grigoriev I.V."/>
            <person name="Henrissat B."/>
            <person name="Kues U."/>
            <person name="Berka R.M."/>
            <person name="Martinez A.T."/>
            <person name="Covert S.F."/>
            <person name="Blanchette R.A."/>
            <person name="Cullen D."/>
        </authorList>
    </citation>
    <scope>NUCLEOTIDE SEQUENCE [LARGE SCALE GENOMIC DNA]</scope>
    <source>
        <strain evidence="6 7">11061_1 CR5-6</strain>
    </source>
</reference>
<feature type="domain" description="MYND-type" evidence="4">
    <location>
        <begin position="108"/>
        <end position="134"/>
    </location>
</feature>
<evidence type="ECO:0008006" key="8">
    <source>
        <dbReference type="Google" id="ProtNLM"/>
    </source>
</evidence>
<name>A0A0C3PBM1_PHLG1</name>
<dbReference type="EMBL" id="KN840680">
    <property type="protein sequence ID" value="KIP02363.1"/>
    <property type="molecule type" value="Genomic_DNA"/>
</dbReference>
<evidence type="ECO:0000313" key="6">
    <source>
        <dbReference type="EMBL" id="KIP02363.1"/>
    </source>
</evidence>
<organism evidence="6 7">
    <name type="scientific">Phlebiopsis gigantea (strain 11061_1 CR5-6)</name>
    <name type="common">White-rot fungus</name>
    <name type="synonym">Peniophora gigantea</name>
    <dbReference type="NCBI Taxonomy" id="745531"/>
    <lineage>
        <taxon>Eukaryota</taxon>
        <taxon>Fungi</taxon>
        <taxon>Dikarya</taxon>
        <taxon>Basidiomycota</taxon>
        <taxon>Agaricomycotina</taxon>
        <taxon>Agaricomycetes</taxon>
        <taxon>Polyporales</taxon>
        <taxon>Phanerochaetaceae</taxon>
        <taxon>Phlebiopsis</taxon>
    </lineage>
</organism>